<evidence type="ECO:0000256" key="6">
    <source>
        <dbReference type="PROSITE-ProRule" id="PRU01240"/>
    </source>
</evidence>
<dbReference type="Pfam" id="PF00082">
    <property type="entry name" value="Peptidase_S8"/>
    <property type="match status" value="1"/>
</dbReference>
<keyword evidence="5 6" id="KW-0720">Serine protease</keyword>
<dbReference type="InterPro" id="IPR037045">
    <property type="entry name" value="S8pro/Inhibitor_I9_sf"/>
</dbReference>
<proteinExistence type="inferred from homology"/>
<feature type="domain" description="SLH" evidence="8">
    <location>
        <begin position="587"/>
        <end position="640"/>
    </location>
</feature>
<name>A0A7V9YZG0_9BACL</name>
<dbReference type="InterPro" id="IPR015500">
    <property type="entry name" value="Peptidase_S8_subtilisin-rel"/>
</dbReference>
<evidence type="ECO:0000256" key="1">
    <source>
        <dbReference type="ARBA" id="ARBA00011073"/>
    </source>
</evidence>
<protein>
    <submittedName>
        <fullName evidence="9">Subtilisin</fullName>
        <ecNumber evidence="9">3.4.21.62</ecNumber>
    </submittedName>
</protein>
<evidence type="ECO:0000256" key="3">
    <source>
        <dbReference type="ARBA" id="ARBA00022723"/>
    </source>
</evidence>
<dbReference type="PANTHER" id="PTHR43806:SF11">
    <property type="entry name" value="CEREVISIN-RELATED"/>
    <property type="match status" value="1"/>
</dbReference>
<dbReference type="PROSITE" id="PS51272">
    <property type="entry name" value="SLH"/>
    <property type="match status" value="3"/>
</dbReference>
<gene>
    <name evidence="9" type="ORF">HNQ85_001549</name>
</gene>
<dbReference type="InterPro" id="IPR022398">
    <property type="entry name" value="Peptidase_S8_His-AS"/>
</dbReference>
<evidence type="ECO:0000259" key="8">
    <source>
        <dbReference type="PROSITE" id="PS51272"/>
    </source>
</evidence>
<dbReference type="InterPro" id="IPR036852">
    <property type="entry name" value="Peptidase_S8/S53_dom_sf"/>
</dbReference>
<dbReference type="InterPro" id="IPR013783">
    <property type="entry name" value="Ig-like_fold"/>
</dbReference>
<dbReference type="InterPro" id="IPR000209">
    <property type="entry name" value="Peptidase_S8/S53_dom"/>
</dbReference>
<sequence length="640" mass="69557">MKRLLHFLLTFVVLVMVCFAPANVSFASEVKREDVIVLFKNDIDESIIEKLQGKVYQRFETIHALSVSMPSANVPVLRQHPEVKFVQQDQLLTIQGQVVGWGMTKTKANQVHPQGVTGKGVKIAVLDTGIDTKHPDLHVSGGACLLTECPKSYNDDNGHGTHVAGIIAAKNNSIGTIGVAPDASIYAVKVLDSEGVGTTSTVLAGIDWAIRHHMDIINLSLSTPESDPALKAMIDKAYQQGILIVSAVGNNGNSQGTGDTVEYPAKYDNVIAVSAINQNNVRVSISATGPEVEVAAPGEAIYSTVPVAYDFDGNNNGYTWMTGTSMAAPFVSGILALYKQQYPYKTNVELRELLKTNAVDLGNPGKDNWYGYGLVQTEGSEPPQIGVQLQLSKGGIVKFSIKSLGDNVQGYNVYRNGKKVKELQTSLTFTDYVLKGTYHYQFSTISSKGKESSLSSPFTVTVSSPYYKDLTNENWYAPHIIYLSSQGVVTGFNDSTVRPKSLVKRAEAVAMLGRALGFNSTKRKTVFKDVDPGSFASGYIQSAYEQGIVSGFPDGTFRPDQPVTRAEMAILLSRAYQLSDASSVTFKDVTEGVTGYAEIYKVASANITKGYPDGTFKPYQYMTRSEFSVFVARAENEEFK</sequence>
<dbReference type="PROSITE" id="PS00138">
    <property type="entry name" value="SUBTILASE_SER"/>
    <property type="match status" value="1"/>
</dbReference>
<feature type="domain" description="SLH" evidence="8">
    <location>
        <begin position="523"/>
        <end position="586"/>
    </location>
</feature>
<comment type="caution">
    <text evidence="9">The sequence shown here is derived from an EMBL/GenBank/DDBJ whole genome shotgun (WGS) entry which is preliminary data.</text>
</comment>
<evidence type="ECO:0000256" key="4">
    <source>
        <dbReference type="ARBA" id="ARBA00022801"/>
    </source>
</evidence>
<keyword evidence="4 6" id="KW-0378">Hydrolase</keyword>
<dbReference type="GO" id="GO:0046872">
    <property type="term" value="F:metal ion binding"/>
    <property type="evidence" value="ECO:0007669"/>
    <property type="project" value="UniProtKB-KW"/>
</dbReference>
<feature type="active site" description="Charge relay system" evidence="6">
    <location>
        <position position="127"/>
    </location>
</feature>
<dbReference type="InterPro" id="IPR001119">
    <property type="entry name" value="SLH_dom"/>
</dbReference>
<reference evidence="9 10" key="1">
    <citation type="submission" date="2020-07" db="EMBL/GenBank/DDBJ databases">
        <title>Genomic Encyclopedia of Type Strains, Phase IV (KMG-IV): sequencing the most valuable type-strain genomes for metagenomic binning, comparative biology and taxonomic classification.</title>
        <authorList>
            <person name="Goeker M."/>
        </authorList>
    </citation>
    <scope>NUCLEOTIDE SEQUENCE [LARGE SCALE GENOMIC DNA]</scope>
    <source>
        <strain evidence="9 10">DSM 25220</strain>
    </source>
</reference>
<dbReference type="PRINTS" id="PR00723">
    <property type="entry name" value="SUBTILISIN"/>
</dbReference>
<evidence type="ECO:0000256" key="7">
    <source>
        <dbReference type="RuleBase" id="RU003355"/>
    </source>
</evidence>
<dbReference type="AlphaFoldDB" id="A0A7V9YZG0"/>
<evidence type="ECO:0000256" key="5">
    <source>
        <dbReference type="ARBA" id="ARBA00022825"/>
    </source>
</evidence>
<dbReference type="Gene3D" id="2.60.40.10">
    <property type="entry name" value="Immunoglobulins"/>
    <property type="match status" value="1"/>
</dbReference>
<keyword evidence="2 6" id="KW-0645">Protease</keyword>
<organism evidence="9 10">
    <name type="scientific">[Anoxybacillus] calidus</name>
    <dbReference type="NCBI Taxonomy" id="575178"/>
    <lineage>
        <taxon>Bacteria</taxon>
        <taxon>Bacillati</taxon>
        <taxon>Bacillota</taxon>
        <taxon>Bacilli</taxon>
        <taxon>Bacillales</taxon>
        <taxon>Anoxybacillaceae</taxon>
        <taxon>Paranoxybacillus</taxon>
    </lineage>
</organism>
<evidence type="ECO:0000256" key="2">
    <source>
        <dbReference type="ARBA" id="ARBA00022670"/>
    </source>
</evidence>
<comment type="similarity">
    <text evidence="1 6 7">Belongs to the peptidase S8 family.</text>
</comment>
<dbReference type="SUPFAM" id="SSF54897">
    <property type="entry name" value="Protease propeptides/inhibitors"/>
    <property type="match status" value="1"/>
</dbReference>
<dbReference type="GO" id="GO:0004252">
    <property type="term" value="F:serine-type endopeptidase activity"/>
    <property type="evidence" value="ECO:0007669"/>
    <property type="project" value="UniProtKB-UniRule"/>
</dbReference>
<dbReference type="InterPro" id="IPR023828">
    <property type="entry name" value="Peptidase_S8_Ser-AS"/>
</dbReference>
<dbReference type="EC" id="3.4.21.62" evidence="9"/>
<keyword evidence="3" id="KW-0479">Metal-binding</keyword>
<dbReference type="InterPro" id="IPR034202">
    <property type="entry name" value="Subtilisin_Carlsberg-like"/>
</dbReference>
<dbReference type="Pfam" id="PF00395">
    <property type="entry name" value="SLH"/>
    <property type="match status" value="3"/>
</dbReference>
<keyword evidence="10" id="KW-1185">Reference proteome</keyword>
<dbReference type="InterPro" id="IPR050131">
    <property type="entry name" value="Peptidase_S8_subtilisin-like"/>
</dbReference>
<evidence type="ECO:0000313" key="9">
    <source>
        <dbReference type="EMBL" id="MBA2871279.1"/>
    </source>
</evidence>
<dbReference type="PROSITE" id="PS51892">
    <property type="entry name" value="SUBTILASE"/>
    <property type="match status" value="1"/>
</dbReference>
<dbReference type="InterPro" id="IPR023827">
    <property type="entry name" value="Peptidase_S8_Asp-AS"/>
</dbReference>
<evidence type="ECO:0000313" key="10">
    <source>
        <dbReference type="Proteomes" id="UP000580891"/>
    </source>
</evidence>
<dbReference type="PROSITE" id="PS00136">
    <property type="entry name" value="SUBTILASE_ASP"/>
    <property type="match status" value="1"/>
</dbReference>
<dbReference type="CDD" id="cd07477">
    <property type="entry name" value="Peptidases_S8_Subtilisin_subset"/>
    <property type="match status" value="1"/>
</dbReference>
<dbReference type="GO" id="GO:0006508">
    <property type="term" value="P:proteolysis"/>
    <property type="evidence" value="ECO:0007669"/>
    <property type="project" value="UniProtKB-KW"/>
</dbReference>
<dbReference type="PANTHER" id="PTHR43806">
    <property type="entry name" value="PEPTIDASE S8"/>
    <property type="match status" value="1"/>
</dbReference>
<dbReference type="Gene3D" id="3.30.70.80">
    <property type="entry name" value="Peptidase S8 propeptide/proteinase inhibitor I9"/>
    <property type="match status" value="1"/>
</dbReference>
<dbReference type="Gene3D" id="3.40.50.200">
    <property type="entry name" value="Peptidase S8/S53 domain"/>
    <property type="match status" value="1"/>
</dbReference>
<dbReference type="SUPFAM" id="SSF52743">
    <property type="entry name" value="Subtilisin-like"/>
    <property type="match status" value="1"/>
</dbReference>
<dbReference type="RefSeq" id="WP_181537120.1">
    <property type="nucleotide sequence ID" value="NZ_JACDUU010000003.1"/>
</dbReference>
<dbReference type="Proteomes" id="UP000580891">
    <property type="component" value="Unassembled WGS sequence"/>
</dbReference>
<dbReference type="PROSITE" id="PS00137">
    <property type="entry name" value="SUBTILASE_HIS"/>
    <property type="match status" value="1"/>
</dbReference>
<accession>A0A7V9YZG0</accession>
<feature type="active site" description="Charge relay system" evidence="6">
    <location>
        <position position="159"/>
    </location>
</feature>
<feature type="active site" description="Charge relay system" evidence="6">
    <location>
        <position position="325"/>
    </location>
</feature>
<dbReference type="EMBL" id="JACDUU010000003">
    <property type="protein sequence ID" value="MBA2871279.1"/>
    <property type="molecule type" value="Genomic_DNA"/>
</dbReference>
<feature type="domain" description="SLH" evidence="8">
    <location>
        <begin position="463"/>
        <end position="522"/>
    </location>
</feature>